<evidence type="ECO:0000256" key="4">
    <source>
        <dbReference type="ARBA" id="ARBA00022679"/>
    </source>
</evidence>
<evidence type="ECO:0000256" key="3">
    <source>
        <dbReference type="ARBA" id="ARBA00022516"/>
    </source>
</evidence>
<accession>A0A1H0GXU2</accession>
<keyword evidence="7 12" id="KW-1133">Transmembrane helix</keyword>
<evidence type="ECO:0000256" key="6">
    <source>
        <dbReference type="ARBA" id="ARBA00022737"/>
    </source>
</evidence>
<dbReference type="CDD" id="cd09112">
    <property type="entry name" value="PLDc_CLS_2"/>
    <property type="match status" value="1"/>
</dbReference>
<dbReference type="Gene3D" id="3.30.870.10">
    <property type="entry name" value="Endonuclease Chain A"/>
    <property type="match status" value="2"/>
</dbReference>
<feature type="active site" evidence="12">
    <location>
        <position position="405"/>
    </location>
</feature>
<dbReference type="PROSITE" id="PS50035">
    <property type="entry name" value="PLD"/>
    <property type="match status" value="2"/>
</dbReference>
<evidence type="ECO:0000256" key="7">
    <source>
        <dbReference type="ARBA" id="ARBA00022989"/>
    </source>
</evidence>
<evidence type="ECO:0000256" key="2">
    <source>
        <dbReference type="ARBA" id="ARBA00022475"/>
    </source>
</evidence>
<evidence type="ECO:0000256" key="5">
    <source>
        <dbReference type="ARBA" id="ARBA00022692"/>
    </source>
</evidence>
<dbReference type="Proteomes" id="UP000198778">
    <property type="component" value="Unassembled WGS sequence"/>
</dbReference>
<dbReference type="Pfam" id="PF13091">
    <property type="entry name" value="PLDc_2"/>
    <property type="match status" value="2"/>
</dbReference>
<keyword evidence="4 12" id="KW-0808">Transferase</keyword>
<evidence type="ECO:0000256" key="8">
    <source>
        <dbReference type="ARBA" id="ARBA00023098"/>
    </source>
</evidence>
<dbReference type="InterPro" id="IPR001736">
    <property type="entry name" value="PLipase_D/transphosphatidylase"/>
</dbReference>
<evidence type="ECO:0000256" key="1">
    <source>
        <dbReference type="ARBA" id="ARBA00004651"/>
    </source>
</evidence>
<evidence type="ECO:0000256" key="10">
    <source>
        <dbReference type="ARBA" id="ARBA00023209"/>
    </source>
</evidence>
<comment type="subcellular location">
    <subcellularLocation>
        <location evidence="1 12">Cell membrane</location>
        <topology evidence="1 12">Multi-pass membrane protein</topology>
    </subcellularLocation>
</comment>
<protein>
    <recommendedName>
        <fullName evidence="12 13">Cardiolipin synthase</fullName>
        <shortName evidence="12">CL synthase</shortName>
        <ecNumber evidence="12 13">2.7.8.-</ecNumber>
    </recommendedName>
</protein>
<dbReference type="EMBL" id="FNIL01000007">
    <property type="protein sequence ID" value="SDO11693.1"/>
    <property type="molecule type" value="Genomic_DNA"/>
</dbReference>
<feature type="domain" description="PLD phosphodiesterase" evidence="14">
    <location>
        <begin position="398"/>
        <end position="425"/>
    </location>
</feature>
<keyword evidence="3 12" id="KW-0444">Lipid biosynthesis</keyword>
<dbReference type="GO" id="GO:0008808">
    <property type="term" value="F:cardiolipin synthase activity"/>
    <property type="evidence" value="ECO:0007669"/>
    <property type="project" value="UniProtKB-UniRule"/>
</dbReference>
<feature type="transmembrane region" description="Helical" evidence="12">
    <location>
        <begin position="6"/>
        <end position="28"/>
    </location>
</feature>
<comment type="catalytic activity">
    <reaction evidence="12">
        <text>2 a 1,2-diacyl-sn-glycero-3-phospho-(1'-sn-glycerol) = a cardiolipin + glycerol</text>
        <dbReference type="Rhea" id="RHEA:31451"/>
        <dbReference type="ChEBI" id="CHEBI:17754"/>
        <dbReference type="ChEBI" id="CHEBI:62237"/>
        <dbReference type="ChEBI" id="CHEBI:64716"/>
    </reaction>
</comment>
<dbReference type="InterPro" id="IPR027379">
    <property type="entry name" value="CLS_N"/>
</dbReference>
<keyword evidence="8 12" id="KW-0443">Lipid metabolism</keyword>
<evidence type="ECO:0000313" key="15">
    <source>
        <dbReference type="EMBL" id="SDO11693.1"/>
    </source>
</evidence>
<dbReference type="RefSeq" id="WP_090843135.1">
    <property type="nucleotide sequence ID" value="NZ_FNIL01000007.1"/>
</dbReference>
<dbReference type="AlphaFoldDB" id="A0A1H0GXU2"/>
<dbReference type="SUPFAM" id="SSF56024">
    <property type="entry name" value="Phospholipase D/nuclease"/>
    <property type="match status" value="2"/>
</dbReference>
<sequence length="485" mass="55924">MDWSFVLSWTINGIILLNILLAIVVIFIERRDAGATWAWLLILFFLPILGFIIYLFLGRQLKSDNFYNLSIDEQFYQSKQVQEQLTRVNETGSRMEEIIAPKYDQLMEMNLRSSKSLLSINNKSLVLHDGEEKFRMLLEDIYKAKEEVNIQYYIIQKDALGKRLLDALINRAKAGVKVRILYDAVGSKSLKLRDFKELEAHKGEVSVFFPSLLGVINFRLNNRNHRKVGIIDGKIAYVGGFNVGNEYLGLDKKFGYWRDTHLRLEGDVVHHLQDRFILDWSYARGDEKNLDEAFCFARHKVTEEAPMQIVTSGPNSNTEHLKNMLMKMIMSAERDVYIQTPYFIPDKSFMDACRMALLSGVNLHIMIPGKPDHPFVMWASWSFLGQLLRYGADVYLYDGGFLHAKTLMVDHEIATIGTTNLDARSFRLNFEINALAYDKKIAAELGRLFEQDAACCRRLTKEEYEKRGWTVKVREGVSSLLSPIL</sequence>
<keyword evidence="5 12" id="KW-0812">Transmembrane</keyword>
<dbReference type="EC" id="2.7.8.-" evidence="12 13"/>
<comment type="similarity">
    <text evidence="12">Belongs to the phospholipase D family. Cardiolipin synthase subfamily.</text>
</comment>
<feature type="active site" evidence="12">
    <location>
        <position position="410"/>
    </location>
</feature>
<keyword evidence="6" id="KW-0677">Repeat</keyword>
<feature type="active site" evidence="12">
    <location>
        <position position="403"/>
    </location>
</feature>
<dbReference type="Pfam" id="PF13396">
    <property type="entry name" value="PLDc_N"/>
    <property type="match status" value="1"/>
</dbReference>
<feature type="active site" evidence="12">
    <location>
        <position position="232"/>
    </location>
</feature>
<comment type="function">
    <text evidence="12">Catalyzes the reversible phosphatidyl group transfer from one phosphatidylglycerol molecule to another to form cardiolipin (CL) (diphosphatidylglycerol) and glycerol.</text>
</comment>
<dbReference type="InterPro" id="IPR030874">
    <property type="entry name" value="Cardiolipin_synth_Firmi"/>
</dbReference>
<gene>
    <name evidence="15" type="ORF">SAMN04488053_10784</name>
</gene>
<dbReference type="STRING" id="745820.SAMN04488053_10784"/>
<feature type="active site" evidence="12">
    <location>
        <position position="227"/>
    </location>
</feature>
<dbReference type="GO" id="GO:0005886">
    <property type="term" value="C:plasma membrane"/>
    <property type="evidence" value="ECO:0007669"/>
    <property type="project" value="UniProtKB-SubCell"/>
</dbReference>
<evidence type="ECO:0000256" key="9">
    <source>
        <dbReference type="ARBA" id="ARBA00023136"/>
    </source>
</evidence>
<evidence type="ECO:0000313" key="16">
    <source>
        <dbReference type="Proteomes" id="UP000198778"/>
    </source>
</evidence>
<dbReference type="InterPro" id="IPR025202">
    <property type="entry name" value="PLD-like_dom"/>
</dbReference>
<dbReference type="HAMAP" id="MF_01916">
    <property type="entry name" value="Cardiolipin_synth_Cls"/>
    <property type="match status" value="1"/>
</dbReference>
<name>A0A1H0GXU2_9BACI</name>
<evidence type="ECO:0000256" key="13">
    <source>
        <dbReference type="NCBIfam" id="TIGR04265"/>
    </source>
</evidence>
<evidence type="ECO:0000256" key="12">
    <source>
        <dbReference type="HAMAP-Rule" id="MF_01916"/>
    </source>
</evidence>
<dbReference type="FunFam" id="3.30.870.10:FF:000014">
    <property type="entry name" value="Cardiolipin synthase"/>
    <property type="match status" value="1"/>
</dbReference>
<dbReference type="GO" id="GO:0032049">
    <property type="term" value="P:cardiolipin biosynthetic process"/>
    <property type="evidence" value="ECO:0007669"/>
    <property type="project" value="UniProtKB-UniRule"/>
</dbReference>
<feature type="active site" evidence="12">
    <location>
        <position position="225"/>
    </location>
</feature>
<feature type="transmembrane region" description="Helical" evidence="12">
    <location>
        <begin position="35"/>
        <end position="57"/>
    </location>
</feature>
<evidence type="ECO:0000256" key="11">
    <source>
        <dbReference type="ARBA" id="ARBA00023264"/>
    </source>
</evidence>
<feature type="domain" description="PLD phosphodiesterase" evidence="14">
    <location>
        <begin position="220"/>
        <end position="247"/>
    </location>
</feature>
<dbReference type="OrthoDB" id="9762009at2"/>
<evidence type="ECO:0000259" key="14">
    <source>
        <dbReference type="PROSITE" id="PS50035"/>
    </source>
</evidence>
<dbReference type="CDD" id="cd09110">
    <property type="entry name" value="PLDc_CLS_1"/>
    <property type="match status" value="1"/>
</dbReference>
<keyword evidence="9 12" id="KW-0472">Membrane</keyword>
<dbReference type="PANTHER" id="PTHR21248">
    <property type="entry name" value="CARDIOLIPIN SYNTHASE"/>
    <property type="match status" value="1"/>
</dbReference>
<keyword evidence="10 12" id="KW-0594">Phospholipid biosynthesis</keyword>
<keyword evidence="11 12" id="KW-1208">Phospholipid metabolism</keyword>
<dbReference type="InterPro" id="IPR022924">
    <property type="entry name" value="Cardiolipin_synthase"/>
</dbReference>
<keyword evidence="16" id="KW-1185">Reference proteome</keyword>
<reference evidence="16" key="1">
    <citation type="submission" date="2016-10" db="EMBL/GenBank/DDBJ databases">
        <authorList>
            <person name="Varghese N."/>
            <person name="Submissions S."/>
        </authorList>
    </citation>
    <scope>NUCLEOTIDE SEQUENCE [LARGE SCALE GENOMIC DNA]</scope>
    <source>
        <strain evidence="16">CGMCC 1.10369</strain>
    </source>
</reference>
<organism evidence="15 16">
    <name type="scientific">Alkalicoccus daliensis</name>
    <dbReference type="NCBI Taxonomy" id="745820"/>
    <lineage>
        <taxon>Bacteria</taxon>
        <taxon>Bacillati</taxon>
        <taxon>Bacillota</taxon>
        <taxon>Bacilli</taxon>
        <taxon>Bacillales</taxon>
        <taxon>Bacillaceae</taxon>
        <taxon>Alkalicoccus</taxon>
    </lineage>
</organism>
<dbReference type="NCBIfam" id="TIGR04265">
    <property type="entry name" value="bac_cardiolipin"/>
    <property type="match status" value="1"/>
</dbReference>
<dbReference type="SMART" id="SM00155">
    <property type="entry name" value="PLDc"/>
    <property type="match status" value="2"/>
</dbReference>
<proteinExistence type="inferred from homology"/>
<dbReference type="PANTHER" id="PTHR21248:SF22">
    <property type="entry name" value="PHOSPHOLIPASE D"/>
    <property type="match status" value="1"/>
</dbReference>
<keyword evidence="2 12" id="KW-1003">Cell membrane</keyword>